<dbReference type="EMBL" id="BPLR01014109">
    <property type="protein sequence ID" value="GIY66327.1"/>
    <property type="molecule type" value="Genomic_DNA"/>
</dbReference>
<dbReference type="AlphaFoldDB" id="A0AAV4V882"/>
<dbReference type="Proteomes" id="UP001054945">
    <property type="component" value="Unassembled WGS sequence"/>
</dbReference>
<comment type="caution">
    <text evidence="1">The sequence shown here is derived from an EMBL/GenBank/DDBJ whole genome shotgun (WGS) entry which is preliminary data.</text>
</comment>
<keyword evidence="2" id="KW-1185">Reference proteome</keyword>
<accession>A0AAV4V882</accession>
<name>A0AAV4V882_CAEEX</name>
<organism evidence="1 2">
    <name type="scientific">Caerostris extrusa</name>
    <name type="common">Bark spider</name>
    <name type="synonym">Caerostris bankana</name>
    <dbReference type="NCBI Taxonomy" id="172846"/>
    <lineage>
        <taxon>Eukaryota</taxon>
        <taxon>Metazoa</taxon>
        <taxon>Ecdysozoa</taxon>
        <taxon>Arthropoda</taxon>
        <taxon>Chelicerata</taxon>
        <taxon>Arachnida</taxon>
        <taxon>Araneae</taxon>
        <taxon>Araneomorphae</taxon>
        <taxon>Entelegynae</taxon>
        <taxon>Araneoidea</taxon>
        <taxon>Araneidae</taxon>
        <taxon>Caerostris</taxon>
    </lineage>
</organism>
<gene>
    <name evidence="1" type="ORF">CEXT_682971</name>
</gene>
<protein>
    <submittedName>
        <fullName evidence="1">Uncharacterized protein</fullName>
    </submittedName>
</protein>
<evidence type="ECO:0000313" key="2">
    <source>
        <dbReference type="Proteomes" id="UP001054945"/>
    </source>
</evidence>
<sequence length="193" mass="21736">MFSTMTYKSDEIIENKPNEQTILNIEDTNVVLIDAIDDERNLNTVNKAVFLDATVTIERDLLNTTAHVEKNIDSNKNNTLLDMVIDEENIFDILYDTVEFNIVANTETIKNIGDNKIILDEDIDDKCNLNIDNNNVVLDTAVSGETMFNVDNQNVVQEAAPEITSSLISNRKEILLDVVELLDKIKDKNGFLG</sequence>
<reference evidence="1 2" key="1">
    <citation type="submission" date="2021-06" db="EMBL/GenBank/DDBJ databases">
        <title>Caerostris extrusa draft genome.</title>
        <authorList>
            <person name="Kono N."/>
            <person name="Arakawa K."/>
        </authorList>
    </citation>
    <scope>NUCLEOTIDE SEQUENCE [LARGE SCALE GENOMIC DNA]</scope>
</reference>
<proteinExistence type="predicted"/>
<evidence type="ECO:0000313" key="1">
    <source>
        <dbReference type="EMBL" id="GIY66327.1"/>
    </source>
</evidence>